<evidence type="ECO:0000256" key="11">
    <source>
        <dbReference type="ARBA" id="ARBA00023136"/>
    </source>
</evidence>
<keyword evidence="16" id="KW-1185">Reference proteome</keyword>
<dbReference type="GO" id="GO:0009055">
    <property type="term" value="F:electron transfer activity"/>
    <property type="evidence" value="ECO:0007669"/>
    <property type="project" value="InterPro"/>
</dbReference>
<comment type="cofactor">
    <cofactor evidence="1">
        <name>heme b</name>
        <dbReference type="ChEBI" id="CHEBI:60344"/>
    </cofactor>
</comment>
<keyword evidence="4" id="KW-1003">Cell membrane</keyword>
<evidence type="ECO:0000256" key="2">
    <source>
        <dbReference type="ARBA" id="ARBA00004651"/>
    </source>
</evidence>
<dbReference type="InterPro" id="IPR011577">
    <property type="entry name" value="Cyt_b561_bac/Ni-Hgenase"/>
</dbReference>
<comment type="subcellular location">
    <subcellularLocation>
        <location evidence="2">Cell membrane</location>
        <topology evidence="2">Multi-pass membrane protein</topology>
    </subcellularLocation>
</comment>
<protein>
    <submittedName>
        <fullName evidence="15">Cytochrome b</fullName>
    </submittedName>
</protein>
<gene>
    <name evidence="15" type="ORF">KDM90_06270</name>
</gene>
<evidence type="ECO:0000256" key="6">
    <source>
        <dbReference type="ARBA" id="ARBA00022692"/>
    </source>
</evidence>
<evidence type="ECO:0000256" key="10">
    <source>
        <dbReference type="ARBA" id="ARBA00023004"/>
    </source>
</evidence>
<dbReference type="GO" id="GO:0020037">
    <property type="term" value="F:heme binding"/>
    <property type="evidence" value="ECO:0007669"/>
    <property type="project" value="TreeGrafter"/>
</dbReference>
<evidence type="ECO:0000256" key="9">
    <source>
        <dbReference type="ARBA" id="ARBA00022989"/>
    </source>
</evidence>
<evidence type="ECO:0000256" key="4">
    <source>
        <dbReference type="ARBA" id="ARBA00022475"/>
    </source>
</evidence>
<comment type="similarity">
    <text evidence="12">Belongs to the cytochrome b561 family.</text>
</comment>
<dbReference type="PANTHER" id="PTHR30529:SF1">
    <property type="entry name" value="CYTOCHROME B561 HOMOLOG 2"/>
    <property type="match status" value="1"/>
</dbReference>
<feature type="transmembrane region" description="Helical" evidence="13">
    <location>
        <begin position="7"/>
        <end position="30"/>
    </location>
</feature>
<dbReference type="SUPFAM" id="SSF81342">
    <property type="entry name" value="Transmembrane di-heme cytochromes"/>
    <property type="match status" value="1"/>
</dbReference>
<dbReference type="PANTHER" id="PTHR30529">
    <property type="entry name" value="CYTOCHROME B561"/>
    <property type="match status" value="1"/>
</dbReference>
<dbReference type="GO" id="GO:0046872">
    <property type="term" value="F:metal ion binding"/>
    <property type="evidence" value="ECO:0007669"/>
    <property type="project" value="UniProtKB-KW"/>
</dbReference>
<feature type="transmembrane region" description="Helical" evidence="13">
    <location>
        <begin position="42"/>
        <end position="61"/>
    </location>
</feature>
<evidence type="ECO:0000256" key="3">
    <source>
        <dbReference type="ARBA" id="ARBA00022448"/>
    </source>
</evidence>
<evidence type="ECO:0000313" key="16">
    <source>
        <dbReference type="Proteomes" id="UP000678545"/>
    </source>
</evidence>
<keyword evidence="7" id="KW-0479">Metal-binding</keyword>
<dbReference type="EMBL" id="JAGSPJ010000002">
    <property type="protein sequence ID" value="MBR7799598.1"/>
    <property type="molecule type" value="Genomic_DNA"/>
</dbReference>
<keyword evidence="11 13" id="KW-0472">Membrane</keyword>
<keyword evidence="9 13" id="KW-1133">Transmembrane helix</keyword>
<dbReference type="Pfam" id="PF01292">
    <property type="entry name" value="Ni_hydr_CYTB"/>
    <property type="match status" value="1"/>
</dbReference>
<comment type="caution">
    <text evidence="15">The sequence shown here is derived from an EMBL/GenBank/DDBJ whole genome shotgun (WGS) entry which is preliminary data.</text>
</comment>
<dbReference type="RefSeq" id="WP_212674740.1">
    <property type="nucleotide sequence ID" value="NZ_JAGSPJ010000002.1"/>
</dbReference>
<accession>A0A941E6G0</accession>
<keyword evidence="8" id="KW-0249">Electron transport</keyword>
<evidence type="ECO:0000256" key="5">
    <source>
        <dbReference type="ARBA" id="ARBA00022617"/>
    </source>
</evidence>
<organism evidence="15 16">
    <name type="scientific">Undibacterium fentianense</name>
    <dbReference type="NCBI Taxonomy" id="2828728"/>
    <lineage>
        <taxon>Bacteria</taxon>
        <taxon>Pseudomonadati</taxon>
        <taxon>Pseudomonadota</taxon>
        <taxon>Betaproteobacteria</taxon>
        <taxon>Burkholderiales</taxon>
        <taxon>Oxalobacteraceae</taxon>
        <taxon>Undibacterium</taxon>
    </lineage>
</organism>
<dbReference type="InterPro" id="IPR052168">
    <property type="entry name" value="Cytochrome_b561_oxidase"/>
</dbReference>
<dbReference type="GO" id="GO:0005886">
    <property type="term" value="C:plasma membrane"/>
    <property type="evidence" value="ECO:0007669"/>
    <property type="project" value="UniProtKB-SubCell"/>
</dbReference>
<feature type="transmembrane region" description="Helical" evidence="13">
    <location>
        <begin position="81"/>
        <end position="104"/>
    </location>
</feature>
<evidence type="ECO:0000259" key="14">
    <source>
        <dbReference type="Pfam" id="PF01292"/>
    </source>
</evidence>
<evidence type="ECO:0000256" key="13">
    <source>
        <dbReference type="SAM" id="Phobius"/>
    </source>
</evidence>
<reference evidence="15" key="1">
    <citation type="submission" date="2021-04" db="EMBL/GenBank/DDBJ databases">
        <title>novel species isolated from subtropical streams in China.</title>
        <authorList>
            <person name="Lu H."/>
        </authorList>
    </citation>
    <scope>NUCLEOTIDE SEQUENCE</scope>
    <source>
        <strain evidence="15">FT137W</strain>
    </source>
</reference>
<evidence type="ECO:0000313" key="15">
    <source>
        <dbReference type="EMBL" id="MBR7799598.1"/>
    </source>
</evidence>
<keyword evidence="3" id="KW-0813">Transport</keyword>
<evidence type="ECO:0000256" key="1">
    <source>
        <dbReference type="ARBA" id="ARBA00001970"/>
    </source>
</evidence>
<evidence type="ECO:0000256" key="8">
    <source>
        <dbReference type="ARBA" id="ARBA00022982"/>
    </source>
</evidence>
<feature type="transmembrane region" description="Helical" evidence="13">
    <location>
        <begin position="140"/>
        <end position="162"/>
    </location>
</feature>
<feature type="domain" description="Cytochrome b561 bacterial/Ni-hydrogenase" evidence="14">
    <location>
        <begin position="3"/>
        <end position="173"/>
    </location>
</feature>
<dbReference type="AlphaFoldDB" id="A0A941E6G0"/>
<evidence type="ECO:0000256" key="12">
    <source>
        <dbReference type="ARBA" id="ARBA00037975"/>
    </source>
</evidence>
<name>A0A941E6G0_9BURK</name>
<keyword evidence="10" id="KW-0408">Iron</keyword>
<sequence>MSRYPSLNIAIHWLLAIMILIAFAMGFYMVDLTISPNKLKLFAWHKWLGVSILGLVGIRLLSRLILGAPAYPASMKLWEKYIANLTHIILYILMFAVPISGYLYTYAAGFPIVYLGLFELPAIIPPLTEQKNLLKDLHETLTMSMLIVLILHLLAVIKHQFIDKDEILYRMLPIQRKSDQK</sequence>
<dbReference type="InterPro" id="IPR016174">
    <property type="entry name" value="Di-haem_cyt_TM"/>
</dbReference>
<keyword evidence="5" id="KW-0349">Heme</keyword>
<proteinExistence type="inferred from homology"/>
<dbReference type="GO" id="GO:0022904">
    <property type="term" value="P:respiratory electron transport chain"/>
    <property type="evidence" value="ECO:0007669"/>
    <property type="project" value="InterPro"/>
</dbReference>
<dbReference type="Proteomes" id="UP000678545">
    <property type="component" value="Unassembled WGS sequence"/>
</dbReference>
<evidence type="ECO:0000256" key="7">
    <source>
        <dbReference type="ARBA" id="ARBA00022723"/>
    </source>
</evidence>
<keyword evidence="6 13" id="KW-0812">Transmembrane</keyword>